<organism evidence="2">
    <name type="scientific">Fagus sylvatica</name>
    <name type="common">Beechnut</name>
    <dbReference type="NCBI Taxonomy" id="28930"/>
    <lineage>
        <taxon>Eukaryota</taxon>
        <taxon>Viridiplantae</taxon>
        <taxon>Streptophyta</taxon>
        <taxon>Embryophyta</taxon>
        <taxon>Tracheophyta</taxon>
        <taxon>Spermatophyta</taxon>
        <taxon>Magnoliopsida</taxon>
        <taxon>eudicotyledons</taxon>
        <taxon>Gunneridae</taxon>
        <taxon>Pentapetalae</taxon>
        <taxon>rosids</taxon>
        <taxon>fabids</taxon>
        <taxon>Fagales</taxon>
        <taxon>Fagaceae</taxon>
        <taxon>Fagus</taxon>
    </lineage>
</organism>
<gene>
    <name evidence="2" type="ORF">FSB_LOCUS9641</name>
</gene>
<keyword evidence="1" id="KW-0812">Transmembrane</keyword>
<feature type="transmembrane region" description="Helical" evidence="1">
    <location>
        <begin position="60"/>
        <end position="85"/>
    </location>
</feature>
<evidence type="ECO:0000313" key="2">
    <source>
        <dbReference type="EMBL" id="SPC81759.1"/>
    </source>
</evidence>
<accession>A0A2N9F4I5</accession>
<evidence type="ECO:0008006" key="3">
    <source>
        <dbReference type="Google" id="ProtNLM"/>
    </source>
</evidence>
<sequence>MCSLFSLGFLVVDSVAWAWWFGLADLGVVVDSVAWVWWFGLADLGVVVDWFELALDRPRVVAWACVAEIGLGWWVCAGFGCLLRLTNSRTCSWVDLWWVLVALG</sequence>
<dbReference type="EMBL" id="OIVN01000535">
    <property type="protein sequence ID" value="SPC81759.1"/>
    <property type="molecule type" value="Genomic_DNA"/>
</dbReference>
<reference evidence="2" key="1">
    <citation type="submission" date="2018-02" db="EMBL/GenBank/DDBJ databases">
        <authorList>
            <person name="Cohen D.B."/>
            <person name="Kent A.D."/>
        </authorList>
    </citation>
    <scope>NUCLEOTIDE SEQUENCE</scope>
</reference>
<keyword evidence="1" id="KW-0472">Membrane</keyword>
<evidence type="ECO:0000256" key="1">
    <source>
        <dbReference type="SAM" id="Phobius"/>
    </source>
</evidence>
<keyword evidence="1" id="KW-1133">Transmembrane helix</keyword>
<proteinExistence type="predicted"/>
<protein>
    <recommendedName>
        <fullName evidence="3">Transmembrane protein</fullName>
    </recommendedName>
</protein>
<dbReference type="AlphaFoldDB" id="A0A2N9F4I5"/>
<name>A0A2N9F4I5_FAGSY</name>